<evidence type="ECO:0000313" key="1">
    <source>
        <dbReference type="EMBL" id="CAI5772363.1"/>
    </source>
</evidence>
<accession>A0AA35K8A4</accession>
<gene>
    <name evidence="1" type="ORF">PODLI_1B041492</name>
</gene>
<protein>
    <submittedName>
        <fullName evidence="1">Uncharacterized protein</fullName>
    </submittedName>
</protein>
<name>A0AA35K8A4_9SAUR</name>
<organism evidence="1 2">
    <name type="scientific">Podarcis lilfordi</name>
    <name type="common">Lilford's wall lizard</name>
    <dbReference type="NCBI Taxonomy" id="74358"/>
    <lineage>
        <taxon>Eukaryota</taxon>
        <taxon>Metazoa</taxon>
        <taxon>Chordata</taxon>
        <taxon>Craniata</taxon>
        <taxon>Vertebrata</taxon>
        <taxon>Euteleostomi</taxon>
        <taxon>Lepidosauria</taxon>
        <taxon>Squamata</taxon>
        <taxon>Bifurcata</taxon>
        <taxon>Unidentata</taxon>
        <taxon>Episquamata</taxon>
        <taxon>Laterata</taxon>
        <taxon>Lacertibaenia</taxon>
        <taxon>Lacertidae</taxon>
        <taxon>Podarcis</taxon>
    </lineage>
</organism>
<sequence length="56" mass="6117">MLGDMDEEDKVFQLPTGGTKLASLFGQDQTTTESANVLFQYRPPKRAKICQPATAA</sequence>
<dbReference type="Proteomes" id="UP001178461">
    <property type="component" value="Chromosome 4"/>
</dbReference>
<keyword evidence="2" id="KW-1185">Reference proteome</keyword>
<reference evidence="1" key="1">
    <citation type="submission" date="2022-12" db="EMBL/GenBank/DDBJ databases">
        <authorList>
            <person name="Alioto T."/>
            <person name="Alioto T."/>
            <person name="Gomez Garrido J."/>
        </authorList>
    </citation>
    <scope>NUCLEOTIDE SEQUENCE</scope>
</reference>
<evidence type="ECO:0000313" key="2">
    <source>
        <dbReference type="Proteomes" id="UP001178461"/>
    </source>
</evidence>
<dbReference type="AlphaFoldDB" id="A0AA35K8A4"/>
<dbReference type="EMBL" id="OX395129">
    <property type="protein sequence ID" value="CAI5772363.1"/>
    <property type="molecule type" value="Genomic_DNA"/>
</dbReference>
<proteinExistence type="predicted"/>
<feature type="non-terminal residue" evidence="1">
    <location>
        <position position="56"/>
    </location>
</feature>